<dbReference type="EMBL" id="JAMFMA010000001">
    <property type="protein sequence ID" value="MCL6272972.1"/>
    <property type="molecule type" value="Genomic_DNA"/>
</dbReference>
<dbReference type="PANTHER" id="PTHR47199:SF2">
    <property type="entry name" value="PHOTOSYSTEM II STABILITY_ASSEMBLY FACTOR HCF136, CHLOROPLASTIC"/>
    <property type="match status" value="1"/>
</dbReference>
<dbReference type="PANTHER" id="PTHR47199">
    <property type="entry name" value="PHOTOSYSTEM II STABILITY/ASSEMBLY FACTOR HCF136, CHLOROPLASTIC"/>
    <property type="match status" value="1"/>
</dbReference>
<dbReference type="Gene3D" id="2.130.10.10">
    <property type="entry name" value="YVTN repeat-like/Quinoprotein amine dehydrogenase"/>
    <property type="match status" value="1"/>
</dbReference>
<dbReference type="CDD" id="cd15482">
    <property type="entry name" value="Sialidase_non-viral"/>
    <property type="match status" value="1"/>
</dbReference>
<evidence type="ECO:0000313" key="2">
    <source>
        <dbReference type="Proteomes" id="UP001203607"/>
    </source>
</evidence>
<sequence length="343" mass="37564">MRYLSIILVLLLLIACSPIEQNKNITSVEWMIVFNDSTSIRAIEFIDTQTLAFAGSNGFFGTVDVQSQNVRSNIQVHDTLTPGFRAIACTKNDFFMLSAGNPALLYKTGNNGTMELVYKEEGEGVFYDSMQFWDDENGIAIGDSMHGCLSIILTRDGGKSWNKVACSELPSSESGEGAFAASNTNISIFGSNAWIATTAGNVYKSDDFGKTWSVVKTPITHELPTQGIYSMDFYDNKLGYAIGGDYTQPDSNSRNKIRTQDGGLTWQTVADGLEPNYKSCVQFVPNSNGDKLVAVGFTGVSVSNDGGEQWDKISDEGFYSIRFLNDSIAYASGRYKIAKLTFK</sequence>
<dbReference type="RefSeq" id="WP_249656151.1">
    <property type="nucleotide sequence ID" value="NZ_JAMFMA010000001.1"/>
</dbReference>
<dbReference type="Proteomes" id="UP001203607">
    <property type="component" value="Unassembled WGS sequence"/>
</dbReference>
<evidence type="ECO:0000313" key="1">
    <source>
        <dbReference type="EMBL" id="MCL6272972.1"/>
    </source>
</evidence>
<dbReference type="InterPro" id="IPR015943">
    <property type="entry name" value="WD40/YVTN_repeat-like_dom_sf"/>
</dbReference>
<dbReference type="SUPFAM" id="SSF110296">
    <property type="entry name" value="Oligoxyloglucan reducing end-specific cellobiohydrolase"/>
    <property type="match status" value="1"/>
</dbReference>
<proteinExistence type="predicted"/>
<gene>
    <name evidence="1" type="ORF">M3P19_03075</name>
</gene>
<organism evidence="1 2">
    <name type="scientific">Flagellimonas spongiicola</name>
    <dbReference type="NCBI Taxonomy" id="2942208"/>
    <lineage>
        <taxon>Bacteria</taxon>
        <taxon>Pseudomonadati</taxon>
        <taxon>Bacteroidota</taxon>
        <taxon>Flavobacteriia</taxon>
        <taxon>Flavobacteriales</taxon>
        <taxon>Flavobacteriaceae</taxon>
        <taxon>Flagellimonas</taxon>
    </lineage>
</organism>
<dbReference type="PROSITE" id="PS51257">
    <property type="entry name" value="PROKAR_LIPOPROTEIN"/>
    <property type="match status" value="1"/>
</dbReference>
<accession>A0ABT0PNK7</accession>
<keyword evidence="2" id="KW-1185">Reference proteome</keyword>
<name>A0ABT0PNK7_9FLAO</name>
<comment type="caution">
    <text evidence="1">The sequence shown here is derived from an EMBL/GenBank/DDBJ whole genome shotgun (WGS) entry which is preliminary data.</text>
</comment>
<protein>
    <submittedName>
        <fullName evidence="1">Oxidoreductase</fullName>
    </submittedName>
</protein>
<reference evidence="1 2" key="1">
    <citation type="submission" date="2022-05" db="EMBL/GenBank/DDBJ databases">
        <authorList>
            <person name="Park J.-S."/>
        </authorList>
    </citation>
    <scope>NUCLEOTIDE SEQUENCE [LARGE SCALE GENOMIC DNA]</scope>
    <source>
        <strain evidence="1 2">2012CJ35-5</strain>
    </source>
</reference>